<keyword evidence="2" id="KW-1185">Reference proteome</keyword>
<reference evidence="1 2" key="1">
    <citation type="submission" date="2023-05" db="EMBL/GenBank/DDBJ databases">
        <title>Novel species of genus Flectobacillus isolated from stream in China.</title>
        <authorList>
            <person name="Lu H."/>
        </authorList>
    </citation>
    <scope>NUCLEOTIDE SEQUENCE [LARGE SCALE GENOMIC DNA]</scope>
    <source>
        <strain evidence="1 2">DC10W</strain>
    </source>
</reference>
<evidence type="ECO:0000313" key="2">
    <source>
        <dbReference type="Proteomes" id="UP001236569"/>
    </source>
</evidence>
<comment type="caution">
    <text evidence="1">The sequence shown here is derived from an EMBL/GenBank/DDBJ whole genome shotgun (WGS) entry which is preliminary data.</text>
</comment>
<dbReference type="EMBL" id="JASHID010000002">
    <property type="protein sequence ID" value="MDI9863382.1"/>
    <property type="molecule type" value="Genomic_DNA"/>
</dbReference>
<dbReference type="Proteomes" id="UP001236569">
    <property type="component" value="Unassembled WGS sequence"/>
</dbReference>
<name>A0ABT6YIW3_9BACT</name>
<sequence length="110" mass="13078">MPQPPCERISLELRLLHNREDRNVFDCSEIAERLLETFPDGYILEFTPCIGRYIKGIEYGEKVQFTYHHVFVKKEYVYDPMFGSSPVLIEKFIEKYKSMNPQNIQQKILS</sequence>
<evidence type="ECO:0000313" key="1">
    <source>
        <dbReference type="EMBL" id="MDI9863382.1"/>
    </source>
</evidence>
<protein>
    <submittedName>
        <fullName evidence="1">Uncharacterized protein</fullName>
    </submittedName>
</protein>
<organism evidence="1 2">
    <name type="scientific">Flectobacillus longus</name>
    <dbReference type="NCBI Taxonomy" id="2984207"/>
    <lineage>
        <taxon>Bacteria</taxon>
        <taxon>Pseudomonadati</taxon>
        <taxon>Bacteroidota</taxon>
        <taxon>Cytophagia</taxon>
        <taxon>Cytophagales</taxon>
        <taxon>Flectobacillaceae</taxon>
        <taxon>Flectobacillus</taxon>
    </lineage>
</organism>
<dbReference type="RefSeq" id="WP_283368682.1">
    <property type="nucleotide sequence ID" value="NZ_JASHID010000002.1"/>
</dbReference>
<accession>A0ABT6YIW3</accession>
<gene>
    <name evidence="1" type="ORF">QM480_03530</name>
</gene>
<proteinExistence type="predicted"/>